<sequence>MRRLLDHLRQVRVDLATLTARVGDHELTATSPDELRRLLSGALYDRLHAGRSGGQPATSRDLTDEDLEERLRAVVPHTRTRVTTSVTGTAGDTVVVTLDGVLVRLPVSGAAGLATGAHVELLVDCVRPRLSPGFLLVDGSAGHGLDNGPVLRVYLNVRSSCAAPAVLGATLTVLEGLGVPYRAKMTSVRVNLPRRDAAVVYLGRHAWHAAARIAAAVGPVGGRGEEVSPYTEPLGSGVSVAWEPTDRRPGYRGLSFGEHRSLVVSTALVEYSRNPTGSLERMLTNEFDTAGTDPRAPFREMTSPELGNILHL</sequence>
<name>A0A7Z0WHH8_9PSEU</name>
<dbReference type="InterPro" id="IPR040871">
    <property type="entry name" value="HopA1"/>
</dbReference>
<accession>A0A7Z0WHH8</accession>
<evidence type="ECO:0000313" key="2">
    <source>
        <dbReference type="Proteomes" id="UP000185696"/>
    </source>
</evidence>
<protein>
    <submittedName>
        <fullName evidence="1">Uncharacterized protein</fullName>
    </submittedName>
</protein>
<evidence type="ECO:0000313" key="1">
    <source>
        <dbReference type="EMBL" id="OLF07364.1"/>
    </source>
</evidence>
<dbReference type="EMBL" id="MSIF01000016">
    <property type="protein sequence ID" value="OLF07364.1"/>
    <property type="molecule type" value="Genomic_DNA"/>
</dbReference>
<reference evidence="1 2" key="1">
    <citation type="submission" date="2016-12" db="EMBL/GenBank/DDBJ databases">
        <title>The draft genome sequence of Actinophytocola xinjiangensis.</title>
        <authorList>
            <person name="Wang W."/>
            <person name="Yuan L."/>
        </authorList>
    </citation>
    <scope>NUCLEOTIDE SEQUENCE [LARGE SCALE GENOMIC DNA]</scope>
    <source>
        <strain evidence="1 2">CGMCC 4.4663</strain>
    </source>
</reference>
<proteinExistence type="predicted"/>
<dbReference type="RefSeq" id="WP_075135956.1">
    <property type="nucleotide sequence ID" value="NZ_MSIF01000016.1"/>
</dbReference>
<gene>
    <name evidence="1" type="ORF">BLA60_27735</name>
</gene>
<dbReference type="AlphaFoldDB" id="A0A7Z0WHH8"/>
<dbReference type="Proteomes" id="UP000185696">
    <property type="component" value="Unassembled WGS sequence"/>
</dbReference>
<comment type="caution">
    <text evidence="1">The sequence shown here is derived from an EMBL/GenBank/DDBJ whole genome shotgun (WGS) entry which is preliminary data.</text>
</comment>
<organism evidence="1 2">
    <name type="scientific">Actinophytocola xinjiangensis</name>
    <dbReference type="NCBI Taxonomy" id="485602"/>
    <lineage>
        <taxon>Bacteria</taxon>
        <taxon>Bacillati</taxon>
        <taxon>Actinomycetota</taxon>
        <taxon>Actinomycetes</taxon>
        <taxon>Pseudonocardiales</taxon>
        <taxon>Pseudonocardiaceae</taxon>
    </lineage>
</organism>
<dbReference type="OrthoDB" id="2408361at2"/>
<dbReference type="Pfam" id="PF17914">
    <property type="entry name" value="HopA1"/>
    <property type="match status" value="1"/>
</dbReference>
<keyword evidence="2" id="KW-1185">Reference proteome</keyword>